<dbReference type="RefSeq" id="WP_163632992.1">
    <property type="nucleotide sequence ID" value="NZ_JAAAMI010000001.1"/>
</dbReference>
<gene>
    <name evidence="2" type="ORF">GTK07_03305</name>
</gene>
<feature type="signal peptide" evidence="1">
    <location>
        <begin position="1"/>
        <end position="18"/>
    </location>
</feature>
<organism evidence="2 3">
    <name type="scientific">Flagellimonas sediminis</name>
    <dbReference type="NCBI Taxonomy" id="2696468"/>
    <lineage>
        <taxon>Bacteria</taxon>
        <taxon>Pseudomonadati</taxon>
        <taxon>Bacteroidota</taxon>
        <taxon>Flavobacteriia</taxon>
        <taxon>Flavobacteriales</taxon>
        <taxon>Flavobacteriaceae</taxon>
        <taxon>Flagellimonas</taxon>
    </lineage>
</organism>
<keyword evidence="1" id="KW-0732">Signal</keyword>
<comment type="caution">
    <text evidence="2">The sequence shown here is derived from an EMBL/GenBank/DDBJ whole genome shotgun (WGS) entry which is preliminary data.</text>
</comment>
<name>A0A6I5KPE2_9FLAO</name>
<keyword evidence="3" id="KW-1185">Reference proteome</keyword>
<evidence type="ECO:0000313" key="2">
    <source>
        <dbReference type="EMBL" id="NDV42343.1"/>
    </source>
</evidence>
<protein>
    <submittedName>
        <fullName evidence="2">DUF2141 domain-containing protein</fullName>
    </submittedName>
</protein>
<accession>A0A6I5KPE2</accession>
<evidence type="ECO:0000313" key="3">
    <source>
        <dbReference type="Proteomes" id="UP000468707"/>
    </source>
</evidence>
<dbReference type="EMBL" id="JAAAMI010000001">
    <property type="protein sequence ID" value="NDV42343.1"/>
    <property type="molecule type" value="Genomic_DNA"/>
</dbReference>
<proteinExistence type="predicted"/>
<reference evidence="2 3" key="1">
    <citation type="submission" date="2020-01" db="EMBL/GenBank/DDBJ databases">
        <title>Muricauda sediminis sp.nov. 40Bstr401.</title>
        <authorList>
            <person name="Xue Z."/>
            <person name="Zhu S."/>
            <person name="Ren N."/>
            <person name="Chen T."/>
            <person name="Chen X."/>
            <person name="Chen J."/>
            <person name="Yang J."/>
        </authorList>
    </citation>
    <scope>NUCLEOTIDE SEQUENCE [LARGE SCALE GENOMIC DNA]</scope>
    <source>
        <strain evidence="2 3">40Bstr401</strain>
    </source>
</reference>
<dbReference type="InterPro" id="IPR018673">
    <property type="entry name" value="DUF2141"/>
</dbReference>
<sequence>MRNLFFFAVLCFPVMVLAQNTISVHVNNVPSKKGKVNVAVYNSDEAFLSFERVLTTKSVQANEGSVMLKIANLPAGEYALAVFHDENNNGKLDTNWLGIPREKVAFSNAEMKTFGPPKYKECAFHITSDYEISINL</sequence>
<dbReference type="Pfam" id="PF09912">
    <property type="entry name" value="DUF2141"/>
    <property type="match status" value="1"/>
</dbReference>
<dbReference type="AlphaFoldDB" id="A0A6I5KPE2"/>
<feature type="chain" id="PRO_5026155512" evidence="1">
    <location>
        <begin position="19"/>
        <end position="136"/>
    </location>
</feature>
<evidence type="ECO:0000256" key="1">
    <source>
        <dbReference type="SAM" id="SignalP"/>
    </source>
</evidence>
<dbReference type="Proteomes" id="UP000468707">
    <property type="component" value="Unassembled WGS sequence"/>
</dbReference>